<feature type="domain" description="EXS" evidence="6">
    <location>
        <begin position="202"/>
        <end position="423"/>
    </location>
</feature>
<evidence type="ECO:0000259" key="6">
    <source>
        <dbReference type="PROSITE" id="PS51380"/>
    </source>
</evidence>
<dbReference type="PANTHER" id="PTHR10783">
    <property type="entry name" value="XENOTROPIC AND POLYTROPIC RETROVIRUS RECEPTOR 1-RELATED"/>
    <property type="match status" value="1"/>
</dbReference>
<dbReference type="Proteomes" id="UP001338582">
    <property type="component" value="Chromosome 2"/>
</dbReference>
<accession>A0AAX4H8C8</accession>
<keyword evidence="4 5" id="KW-0472">Membrane</keyword>
<reference evidence="7 8" key="1">
    <citation type="submission" date="2023-10" db="EMBL/GenBank/DDBJ databases">
        <title>Draft Genome Sequence of Candida saopaulonensis from a very Premature Infant with Sepsis.</title>
        <authorList>
            <person name="Ning Y."/>
            <person name="Dai R."/>
            <person name="Xiao M."/>
            <person name="Xu Y."/>
            <person name="Yan Q."/>
            <person name="Zhang L."/>
        </authorList>
    </citation>
    <scope>NUCLEOTIDE SEQUENCE [LARGE SCALE GENOMIC DNA]</scope>
    <source>
        <strain evidence="7 8">19XY460</strain>
    </source>
</reference>
<gene>
    <name evidence="7" type="ORF">PUMCH_002073</name>
</gene>
<organism evidence="7 8">
    <name type="scientific">Australozyma saopauloensis</name>
    <dbReference type="NCBI Taxonomy" id="291208"/>
    <lineage>
        <taxon>Eukaryota</taxon>
        <taxon>Fungi</taxon>
        <taxon>Dikarya</taxon>
        <taxon>Ascomycota</taxon>
        <taxon>Saccharomycotina</taxon>
        <taxon>Pichiomycetes</taxon>
        <taxon>Metschnikowiaceae</taxon>
        <taxon>Australozyma</taxon>
    </lineage>
</organism>
<feature type="transmembrane region" description="Helical" evidence="5">
    <location>
        <begin position="20"/>
        <end position="41"/>
    </location>
</feature>
<evidence type="ECO:0000313" key="8">
    <source>
        <dbReference type="Proteomes" id="UP001338582"/>
    </source>
</evidence>
<proteinExistence type="predicted"/>
<dbReference type="GO" id="GO:0016020">
    <property type="term" value="C:membrane"/>
    <property type="evidence" value="ECO:0007669"/>
    <property type="project" value="UniProtKB-SubCell"/>
</dbReference>
<evidence type="ECO:0000256" key="5">
    <source>
        <dbReference type="SAM" id="Phobius"/>
    </source>
</evidence>
<keyword evidence="2 5" id="KW-0812">Transmembrane</keyword>
<sequence>MAKLAETSLNEVLPLPFRVALLFQLGVHLWYAMVWVCYRVYDVNCLALLDLSYSSHNYALDGQNTGLVYGELATIIPAELKENLSLLLGIKATGSKLFSALAFSLVCYWLCKAVISPDFFLFAPIVNLLFLFITVYSFYVVFRPGKTIGQQRVHSSIKRILIGNINSATMRTNDIFFSDTLTSYAKVLNDLMCFIWITFVTSDSLYNTRVEALVLAFPQLVRMKQCYYEYKVCNQRQQLFNFFKYAALLGPILVNMLIKLNMLRLASTGETTTDSLDRLNNWWYISSTVSSLYLFVWDVRMDWGYGLFEFYKSRRHYEPLRAGRLVFGRRAIYFFIIFIDFVLRFIWFFKMFVIVETEIELGLRHRVGNFLFGYNFLLLGYLILETLEIFRRWLWCFLKWEHDLSKLQPKDAEAIQLSDLKSG</sequence>
<dbReference type="InterPro" id="IPR004342">
    <property type="entry name" value="EXS_C"/>
</dbReference>
<feature type="transmembrane region" description="Helical" evidence="5">
    <location>
        <begin position="121"/>
        <end position="142"/>
    </location>
</feature>
<evidence type="ECO:0000256" key="4">
    <source>
        <dbReference type="ARBA" id="ARBA00023136"/>
    </source>
</evidence>
<dbReference type="Pfam" id="PF03124">
    <property type="entry name" value="EXS"/>
    <property type="match status" value="1"/>
</dbReference>
<dbReference type="PROSITE" id="PS51380">
    <property type="entry name" value="EXS"/>
    <property type="match status" value="1"/>
</dbReference>
<evidence type="ECO:0000256" key="2">
    <source>
        <dbReference type="ARBA" id="ARBA00022692"/>
    </source>
</evidence>
<keyword evidence="8" id="KW-1185">Reference proteome</keyword>
<name>A0AAX4H8C8_9ASCO</name>
<protein>
    <recommendedName>
        <fullName evidence="6">EXS domain-containing protein</fullName>
    </recommendedName>
</protein>
<dbReference type="GeneID" id="88173138"/>
<feature type="transmembrane region" description="Helical" evidence="5">
    <location>
        <begin position="331"/>
        <end position="355"/>
    </location>
</feature>
<feature type="transmembrane region" description="Helical" evidence="5">
    <location>
        <begin position="242"/>
        <end position="262"/>
    </location>
</feature>
<dbReference type="PANTHER" id="PTHR10783:SF46">
    <property type="entry name" value="PROTEIN ERD1 HOMOLOG 2"/>
    <property type="match status" value="1"/>
</dbReference>
<dbReference type="EMBL" id="CP138895">
    <property type="protein sequence ID" value="WPK24782.1"/>
    <property type="molecule type" value="Genomic_DNA"/>
</dbReference>
<feature type="transmembrane region" description="Helical" evidence="5">
    <location>
        <begin position="97"/>
        <end position="115"/>
    </location>
</feature>
<comment type="subcellular location">
    <subcellularLocation>
        <location evidence="1">Membrane</location>
        <topology evidence="1">Multi-pass membrane protein</topology>
    </subcellularLocation>
</comment>
<evidence type="ECO:0000313" key="7">
    <source>
        <dbReference type="EMBL" id="WPK24782.1"/>
    </source>
</evidence>
<feature type="transmembrane region" description="Helical" evidence="5">
    <location>
        <begin position="367"/>
        <end position="384"/>
    </location>
</feature>
<keyword evidence="3 5" id="KW-1133">Transmembrane helix</keyword>
<dbReference type="RefSeq" id="XP_062877165.1">
    <property type="nucleotide sequence ID" value="XM_063021095.1"/>
</dbReference>
<dbReference type="AlphaFoldDB" id="A0AAX4H8C8"/>
<dbReference type="GO" id="GO:0005737">
    <property type="term" value="C:cytoplasm"/>
    <property type="evidence" value="ECO:0007669"/>
    <property type="project" value="TreeGrafter"/>
</dbReference>
<evidence type="ECO:0000256" key="3">
    <source>
        <dbReference type="ARBA" id="ARBA00022989"/>
    </source>
</evidence>
<dbReference type="KEGG" id="asau:88173138"/>
<evidence type="ECO:0000256" key="1">
    <source>
        <dbReference type="ARBA" id="ARBA00004141"/>
    </source>
</evidence>